<keyword evidence="2" id="KW-1185">Reference proteome</keyword>
<dbReference type="AlphaFoldDB" id="A0A1T1HD37"/>
<comment type="caution">
    <text evidence="1">The sequence shown here is derived from an EMBL/GenBank/DDBJ whole genome shotgun (WGS) entry which is preliminary data.</text>
</comment>
<protein>
    <recommendedName>
        <fullName evidence="3">General secretion pathway protein N</fullName>
    </recommendedName>
</protein>
<sequence>MSQRGVFFSRKWVKFILPIAFFLGLIANFPAKVAWGYVEKSLKLPEELSLVSIGGTAWNGHSVLSISNKDQLLQFKVDWQLGLPALLSHGRFFSLALSHPGTKLELTATPNWRLTGLKGQVSGHIHPLLLNPFLKQNKAWISGTASVNRLGFSFVDGKPETLSGAIVWQGGDTYFLPPGGRSPQLIRYPQLAIRVSTQSQTGDIHATVTRLGDDGALVSGVLNQDGWLSVRVNGRLKEAVPDLPVPRKPADQALIKYKEKVF</sequence>
<dbReference type="Proteomes" id="UP000190064">
    <property type="component" value="Unassembled WGS sequence"/>
</dbReference>
<gene>
    <name evidence="1" type="ORF">BTA35_0206300</name>
</gene>
<accession>A0A1T1HD37</accession>
<dbReference type="STRING" id="966.BTA35_0206300"/>
<evidence type="ECO:0000313" key="1">
    <source>
        <dbReference type="EMBL" id="OOV87637.1"/>
    </source>
</evidence>
<proteinExistence type="predicted"/>
<dbReference type="EMBL" id="MTSD02000002">
    <property type="protein sequence ID" value="OOV87637.1"/>
    <property type="molecule type" value="Genomic_DNA"/>
</dbReference>
<evidence type="ECO:0000313" key="2">
    <source>
        <dbReference type="Proteomes" id="UP000190064"/>
    </source>
</evidence>
<reference evidence="1" key="1">
    <citation type="submission" date="2017-02" db="EMBL/GenBank/DDBJ databases">
        <title>Draft Genome Sequence of the Salt Water Bacterium Oceanospirillum linum ATCC 11336.</title>
        <authorList>
            <person name="Trachtenberg A.M."/>
            <person name="Carney J.G."/>
            <person name="Linnane J.D."/>
            <person name="Rheaume B.A."/>
            <person name="Pitts N.L."/>
            <person name="Mykles D.L."/>
            <person name="Maclea K.S."/>
        </authorList>
    </citation>
    <scope>NUCLEOTIDE SEQUENCE [LARGE SCALE GENOMIC DNA]</scope>
    <source>
        <strain evidence="1">ATCC 11336</strain>
    </source>
</reference>
<evidence type="ECO:0008006" key="3">
    <source>
        <dbReference type="Google" id="ProtNLM"/>
    </source>
</evidence>
<name>A0A1T1HD37_OCELI</name>
<organism evidence="1 2">
    <name type="scientific">Oceanospirillum linum</name>
    <dbReference type="NCBI Taxonomy" id="966"/>
    <lineage>
        <taxon>Bacteria</taxon>
        <taxon>Pseudomonadati</taxon>
        <taxon>Pseudomonadota</taxon>
        <taxon>Gammaproteobacteria</taxon>
        <taxon>Oceanospirillales</taxon>
        <taxon>Oceanospirillaceae</taxon>
        <taxon>Oceanospirillum</taxon>
    </lineage>
</organism>